<accession>A0A6H0XL68</accession>
<sequence>MEKALERVHYREKLKEFTKSDEARNDLLLGILTENEELKDKLLERQRAHNIELEELRREHDNEKYARRMWQDQVAELKTTLRSATSISDAGHAIAVILDGDGALFNDNLYAKGRDGGAEAAFQVRTYIREKLRAQFPDMNTYSWQLNVSLVLSLQGLAKKLLACNIISRLDQLTDFGHGWVSQPLFTFTDVGSGKERADHKIREILHANVTASYCKQVYFGPCSDNGYLTTLESLKPDPNLAMKITLIETRPAEPGFIRLNFERIGIPAVFRSTNLPERPLGKNGGSSNIEFIRPSPRPAIAVVSSAPAVAPPASATDSTSSDQETTSWITVGKNLVKGGGNLNSKNKPQSKAYILLNSKDERVDPDLEEPGTAAERRFKYLTEDQKMCNDYHLRGVCPVGEKKCPHMHGERLSADMLLVLRAKARGLPCGSGSRCRDFDCTFGHHCRFKEGCSYDVCWFKDNHKMDFVPVKKLYEGCVLPVFL</sequence>
<dbReference type="PROSITE" id="PS50103">
    <property type="entry name" value="ZF_C3H1"/>
    <property type="match status" value="1"/>
</dbReference>
<dbReference type="InterPro" id="IPR057683">
    <property type="entry name" value="DUF7923"/>
</dbReference>
<proteinExistence type="predicted"/>
<dbReference type="InterPro" id="IPR000571">
    <property type="entry name" value="Znf_CCCH"/>
</dbReference>
<dbReference type="Pfam" id="PF25540">
    <property type="entry name" value="DUF7923"/>
    <property type="match status" value="1"/>
</dbReference>
<feature type="zinc finger region" description="C3H1-type" evidence="1">
    <location>
        <begin position="383"/>
        <end position="412"/>
    </location>
</feature>
<keyword evidence="1" id="KW-0863">Zinc-finger</keyword>
<dbReference type="EMBL" id="CP051139">
    <property type="protein sequence ID" value="QIW95473.1"/>
    <property type="molecule type" value="Genomic_DNA"/>
</dbReference>
<keyword evidence="5" id="KW-1185">Reference proteome</keyword>
<organism evidence="4 5">
    <name type="scientific">Peltaster fructicola</name>
    <dbReference type="NCBI Taxonomy" id="286661"/>
    <lineage>
        <taxon>Eukaryota</taxon>
        <taxon>Fungi</taxon>
        <taxon>Dikarya</taxon>
        <taxon>Ascomycota</taxon>
        <taxon>Pezizomycotina</taxon>
        <taxon>Dothideomycetes</taxon>
        <taxon>Dothideomycetes incertae sedis</taxon>
        <taxon>Peltaster</taxon>
    </lineage>
</organism>
<feature type="coiled-coil region" evidence="2">
    <location>
        <begin position="39"/>
        <end position="73"/>
    </location>
</feature>
<feature type="domain" description="C3H1-type" evidence="3">
    <location>
        <begin position="383"/>
        <end position="412"/>
    </location>
</feature>
<evidence type="ECO:0000256" key="2">
    <source>
        <dbReference type="SAM" id="Coils"/>
    </source>
</evidence>
<keyword evidence="1" id="KW-0862">Zinc</keyword>
<reference evidence="4 5" key="1">
    <citation type="journal article" date="2016" name="Sci. Rep.">
        <title>Peltaster fructicola genome reveals evolution from an invasive phytopathogen to an ectophytic parasite.</title>
        <authorList>
            <person name="Xu C."/>
            <person name="Chen H."/>
            <person name="Gleason M.L."/>
            <person name="Xu J.R."/>
            <person name="Liu H."/>
            <person name="Zhang R."/>
            <person name="Sun G."/>
        </authorList>
    </citation>
    <scope>NUCLEOTIDE SEQUENCE [LARGE SCALE GENOMIC DNA]</scope>
    <source>
        <strain evidence="4 5">LNHT1506</strain>
    </source>
</reference>
<keyword evidence="2" id="KW-0175">Coiled coil</keyword>
<gene>
    <name evidence="4" type="ORF">AMS68_000991</name>
</gene>
<evidence type="ECO:0000259" key="3">
    <source>
        <dbReference type="PROSITE" id="PS50103"/>
    </source>
</evidence>
<dbReference type="Pfam" id="PF25542">
    <property type="entry name" value="zf-CCCH_12"/>
    <property type="match status" value="1"/>
</dbReference>
<dbReference type="PANTHER" id="PTHR37543">
    <property type="entry name" value="CCCH ZINC FINGER DNA BINDING PROTEIN (AFU_ORTHOLOGUE AFUA_5G12760)"/>
    <property type="match status" value="1"/>
</dbReference>
<keyword evidence="1" id="KW-0479">Metal-binding</keyword>
<dbReference type="InterPro" id="IPR057654">
    <property type="entry name" value="Znf-CCCH_tandem"/>
</dbReference>
<dbReference type="PANTHER" id="PTHR37543:SF1">
    <property type="entry name" value="CCCH ZINC FINGER DNA BINDING PROTEIN (AFU_ORTHOLOGUE AFUA_5G12760)"/>
    <property type="match status" value="1"/>
</dbReference>
<evidence type="ECO:0000313" key="4">
    <source>
        <dbReference type="EMBL" id="QIW95473.1"/>
    </source>
</evidence>
<dbReference type="Proteomes" id="UP000503462">
    <property type="component" value="Chromosome 1"/>
</dbReference>
<dbReference type="GO" id="GO:0008270">
    <property type="term" value="F:zinc ion binding"/>
    <property type="evidence" value="ECO:0007669"/>
    <property type="project" value="UniProtKB-KW"/>
</dbReference>
<protein>
    <recommendedName>
        <fullName evidence="3">C3H1-type domain-containing protein</fullName>
    </recommendedName>
</protein>
<evidence type="ECO:0000256" key="1">
    <source>
        <dbReference type="PROSITE-ProRule" id="PRU00723"/>
    </source>
</evidence>
<dbReference type="OrthoDB" id="2270193at2759"/>
<dbReference type="Pfam" id="PF25543">
    <property type="entry name" value="zf-CCCH_tandem"/>
    <property type="match status" value="1"/>
</dbReference>
<name>A0A6H0XL68_9PEZI</name>
<evidence type="ECO:0000313" key="5">
    <source>
        <dbReference type="Proteomes" id="UP000503462"/>
    </source>
</evidence>
<dbReference type="AlphaFoldDB" id="A0A6H0XL68"/>